<dbReference type="PANTHER" id="PTHR46179">
    <property type="entry name" value="ZINC FINGER PROTEIN"/>
    <property type="match status" value="1"/>
</dbReference>
<accession>A0A2P4SNU6</accession>
<dbReference type="GO" id="GO:0005634">
    <property type="term" value="C:nucleus"/>
    <property type="evidence" value="ECO:0007669"/>
    <property type="project" value="TreeGrafter"/>
</dbReference>
<dbReference type="Proteomes" id="UP000237246">
    <property type="component" value="Unassembled WGS sequence"/>
</dbReference>
<dbReference type="AlphaFoldDB" id="A0A2P4SNU6"/>
<dbReference type="Gene3D" id="3.30.160.60">
    <property type="entry name" value="Classic Zinc Finger"/>
    <property type="match status" value="2"/>
</dbReference>
<dbReference type="PROSITE" id="PS00028">
    <property type="entry name" value="ZINC_FINGER_C2H2_1"/>
    <property type="match status" value="2"/>
</dbReference>
<proteinExistence type="predicted"/>
<dbReference type="SUPFAM" id="SSF57667">
    <property type="entry name" value="beta-beta-alpha zinc fingers"/>
    <property type="match status" value="2"/>
</dbReference>
<dbReference type="PANTHER" id="PTHR46179:SF1">
    <property type="entry name" value="TRANSCRIPTION FACTOR IIIA"/>
    <property type="match status" value="1"/>
</dbReference>
<dbReference type="Pfam" id="PF00096">
    <property type="entry name" value="zf-C2H2"/>
    <property type="match status" value="2"/>
</dbReference>
<dbReference type="SMART" id="SM00355">
    <property type="entry name" value="ZnF_C2H2"/>
    <property type="match status" value="2"/>
</dbReference>
<dbReference type="InterPro" id="IPR036236">
    <property type="entry name" value="Znf_C2H2_sf"/>
</dbReference>
<dbReference type="OrthoDB" id="2687452at2759"/>
<protein>
    <recommendedName>
        <fullName evidence="1">Transcription factor IIIA</fullName>
    </recommendedName>
</protein>
<feature type="domain" description="C2H2-type" evidence="3">
    <location>
        <begin position="41"/>
        <end position="70"/>
    </location>
</feature>
<evidence type="ECO:0000313" key="5">
    <source>
        <dbReference type="Proteomes" id="UP000237246"/>
    </source>
</evidence>
<dbReference type="GO" id="GO:0008270">
    <property type="term" value="F:zinc ion binding"/>
    <property type="evidence" value="ECO:0007669"/>
    <property type="project" value="UniProtKB-KW"/>
</dbReference>
<evidence type="ECO:0000259" key="3">
    <source>
        <dbReference type="PROSITE" id="PS50157"/>
    </source>
</evidence>
<gene>
    <name evidence="4" type="ORF">CIB84_010468</name>
</gene>
<dbReference type="FunFam" id="3.30.160.60:FF:001810">
    <property type="entry name" value="General transcription factor IIIA"/>
    <property type="match status" value="1"/>
</dbReference>
<dbReference type="InterPro" id="IPR051061">
    <property type="entry name" value="Zinc_finger_trans_reg"/>
</dbReference>
<feature type="non-terminal residue" evidence="4">
    <location>
        <position position="1"/>
    </location>
</feature>
<name>A0A2P4SNU6_BAMTH</name>
<reference evidence="4 5" key="1">
    <citation type="submission" date="2018-01" db="EMBL/GenBank/DDBJ databases">
        <title>Comparison of the Chinese Bamboo Partridge and Red Junglefowl genome sequences highlights the importance of demography in genome evolution.</title>
        <authorList>
            <person name="Tiley G.P."/>
            <person name="Kimball R.T."/>
            <person name="Braun E.L."/>
            <person name="Burleigh J.G."/>
        </authorList>
    </citation>
    <scope>NUCLEOTIDE SEQUENCE [LARGE SCALE GENOMIC DNA]</scope>
    <source>
        <strain evidence="4">RTK389</strain>
        <tissue evidence="4">Blood</tissue>
    </source>
</reference>
<dbReference type="PROSITE" id="PS50157">
    <property type="entry name" value="ZINC_FINGER_C2H2_2"/>
    <property type="match status" value="2"/>
</dbReference>
<comment type="caution">
    <text evidence="4">The sequence shown here is derived from an EMBL/GenBank/DDBJ whole genome shotgun (WGS) entry which is preliminary data.</text>
</comment>
<keyword evidence="2" id="KW-0862">Zinc</keyword>
<keyword evidence="2" id="KW-0863">Zinc-finger</keyword>
<keyword evidence="2" id="KW-0479">Metal-binding</keyword>
<feature type="domain" description="C2H2-type" evidence="3">
    <location>
        <begin position="7"/>
        <end position="39"/>
    </location>
</feature>
<sequence>CGEETCFVCRCTAEGCHQKFGTKSNLKKHVQRKHENQQKLYSCDFEGCGKSFKKHQQLKVHLCQHTNEPPFK</sequence>
<keyword evidence="5" id="KW-1185">Reference proteome</keyword>
<evidence type="ECO:0000256" key="1">
    <source>
        <dbReference type="ARBA" id="ARBA00040434"/>
    </source>
</evidence>
<organism evidence="4 5">
    <name type="scientific">Bambusicola thoracicus</name>
    <name type="common">Chinese bamboo-partridge</name>
    <name type="synonym">Perdix thoracica</name>
    <dbReference type="NCBI Taxonomy" id="9083"/>
    <lineage>
        <taxon>Eukaryota</taxon>
        <taxon>Metazoa</taxon>
        <taxon>Chordata</taxon>
        <taxon>Craniata</taxon>
        <taxon>Vertebrata</taxon>
        <taxon>Euteleostomi</taxon>
        <taxon>Archelosauria</taxon>
        <taxon>Archosauria</taxon>
        <taxon>Dinosauria</taxon>
        <taxon>Saurischia</taxon>
        <taxon>Theropoda</taxon>
        <taxon>Coelurosauria</taxon>
        <taxon>Aves</taxon>
        <taxon>Neognathae</taxon>
        <taxon>Galloanserae</taxon>
        <taxon>Galliformes</taxon>
        <taxon>Phasianidae</taxon>
        <taxon>Perdicinae</taxon>
        <taxon>Bambusicola</taxon>
    </lineage>
</organism>
<dbReference type="InterPro" id="IPR013087">
    <property type="entry name" value="Znf_C2H2_type"/>
</dbReference>
<evidence type="ECO:0000256" key="2">
    <source>
        <dbReference type="PROSITE-ProRule" id="PRU00042"/>
    </source>
</evidence>
<evidence type="ECO:0000313" key="4">
    <source>
        <dbReference type="EMBL" id="POI25780.1"/>
    </source>
</evidence>
<dbReference type="EMBL" id="PPHD01032214">
    <property type="protein sequence ID" value="POI25780.1"/>
    <property type="molecule type" value="Genomic_DNA"/>
</dbReference>